<gene>
    <name evidence="1" type="ORF">GCM10023224_51590</name>
</gene>
<comment type="caution">
    <text evidence="1">The sequence shown here is derived from an EMBL/GenBank/DDBJ whole genome shotgun (WGS) entry which is preliminary data.</text>
</comment>
<keyword evidence="2" id="KW-1185">Reference proteome</keyword>
<protein>
    <submittedName>
        <fullName evidence="1">Uncharacterized protein</fullName>
    </submittedName>
</protein>
<evidence type="ECO:0000313" key="1">
    <source>
        <dbReference type="EMBL" id="GAA4959377.1"/>
    </source>
</evidence>
<dbReference type="Proteomes" id="UP001499993">
    <property type="component" value="Unassembled WGS sequence"/>
</dbReference>
<accession>A0ABP9H1Y5</accession>
<evidence type="ECO:0000313" key="2">
    <source>
        <dbReference type="Proteomes" id="UP001499993"/>
    </source>
</evidence>
<proteinExistence type="predicted"/>
<organism evidence="1 2">
    <name type="scientific">Streptomonospora halophila</name>
    <dbReference type="NCBI Taxonomy" id="427369"/>
    <lineage>
        <taxon>Bacteria</taxon>
        <taxon>Bacillati</taxon>
        <taxon>Actinomycetota</taxon>
        <taxon>Actinomycetes</taxon>
        <taxon>Streptosporangiales</taxon>
        <taxon>Nocardiopsidaceae</taxon>
        <taxon>Streptomonospora</taxon>
    </lineage>
</organism>
<name>A0ABP9H1Y5_9ACTN</name>
<sequence>MAPIPSAHRIPGLRERLRAARAGLAGAALGAAGARIAYRILRRPPQRGTVDDVFRTAEHTRDVWYRTTPRGENVTLLEGPALAFGVCAGAALAPRTPRRVRAAVVLAAAGSAAFGAYGDLSGGFGGRGAAAHIAALARGRITTGAVQAAGTGAAGLAAGAVLGRGATAGALADGALIAGAANLAHLLDTGPGRAARFALLAGAPLLCAARSKKSDRSHVVL</sequence>
<reference evidence="2" key="1">
    <citation type="journal article" date="2019" name="Int. J. Syst. Evol. Microbiol.">
        <title>The Global Catalogue of Microorganisms (GCM) 10K type strain sequencing project: providing services to taxonomists for standard genome sequencing and annotation.</title>
        <authorList>
            <consortium name="The Broad Institute Genomics Platform"/>
            <consortium name="The Broad Institute Genome Sequencing Center for Infectious Disease"/>
            <person name="Wu L."/>
            <person name="Ma J."/>
        </authorList>
    </citation>
    <scope>NUCLEOTIDE SEQUENCE [LARGE SCALE GENOMIC DNA]</scope>
    <source>
        <strain evidence="2">JCM 18123</strain>
    </source>
</reference>
<dbReference type="EMBL" id="BAABIK010000063">
    <property type="protein sequence ID" value="GAA4959377.1"/>
    <property type="molecule type" value="Genomic_DNA"/>
</dbReference>